<evidence type="ECO:0000313" key="2">
    <source>
        <dbReference type="EMBL" id="CAG7665498.1"/>
    </source>
</evidence>
<feature type="region of interest" description="Disordered" evidence="1">
    <location>
        <begin position="52"/>
        <end position="106"/>
    </location>
</feature>
<gene>
    <name evidence="2" type="ORF">AFUS01_LOCUS1622</name>
</gene>
<dbReference type="AlphaFoldDB" id="A0A8J2NJH5"/>
<organism evidence="2 3">
    <name type="scientific">Allacma fusca</name>
    <dbReference type="NCBI Taxonomy" id="39272"/>
    <lineage>
        <taxon>Eukaryota</taxon>
        <taxon>Metazoa</taxon>
        <taxon>Ecdysozoa</taxon>
        <taxon>Arthropoda</taxon>
        <taxon>Hexapoda</taxon>
        <taxon>Collembola</taxon>
        <taxon>Symphypleona</taxon>
        <taxon>Sminthuridae</taxon>
        <taxon>Allacma</taxon>
    </lineage>
</organism>
<protein>
    <submittedName>
        <fullName evidence="2">Uncharacterized protein</fullName>
    </submittedName>
</protein>
<evidence type="ECO:0000313" key="3">
    <source>
        <dbReference type="Proteomes" id="UP000708208"/>
    </source>
</evidence>
<feature type="compositionally biased region" description="Low complexity" evidence="1">
    <location>
        <begin position="59"/>
        <end position="75"/>
    </location>
</feature>
<accession>A0A8J2NJH5</accession>
<keyword evidence="3" id="KW-1185">Reference proteome</keyword>
<reference evidence="2" key="1">
    <citation type="submission" date="2021-06" db="EMBL/GenBank/DDBJ databases">
        <authorList>
            <person name="Hodson N. C."/>
            <person name="Mongue J. A."/>
            <person name="Jaron S. K."/>
        </authorList>
    </citation>
    <scope>NUCLEOTIDE SEQUENCE</scope>
</reference>
<sequence>MGFDFLGKLRKVCRKCGENNCDDYVMPNFAKFPHLGMGCLYCGCPPAQHTLGSEDDRSSGNAASSSSTKSGIDGAVVGSCNSSPQRPDGGAVRVSSNSSPLSPDVESVHVSIITSHEKPDGGAGHDFSNSSITGLDEEAFLAISSSTSNDSTDQCNSSSTKRPLETDQASAIASRSKIICSNVRNIPVAKKVARKTNAGAKRKNNEVTYKNLR</sequence>
<dbReference type="Proteomes" id="UP000708208">
    <property type="component" value="Unassembled WGS sequence"/>
</dbReference>
<dbReference type="EMBL" id="CAJVCH010009010">
    <property type="protein sequence ID" value="CAG7665498.1"/>
    <property type="molecule type" value="Genomic_DNA"/>
</dbReference>
<comment type="caution">
    <text evidence="2">The sequence shown here is derived from an EMBL/GenBank/DDBJ whole genome shotgun (WGS) entry which is preliminary data.</text>
</comment>
<feature type="region of interest" description="Disordered" evidence="1">
    <location>
        <begin position="145"/>
        <end position="171"/>
    </location>
</feature>
<evidence type="ECO:0000256" key="1">
    <source>
        <dbReference type="SAM" id="MobiDB-lite"/>
    </source>
</evidence>
<name>A0A8J2NJH5_9HEXA</name>
<proteinExistence type="predicted"/>